<feature type="repeat" description="ANK" evidence="3">
    <location>
        <begin position="248"/>
        <end position="274"/>
    </location>
</feature>
<feature type="repeat" description="ANK" evidence="3">
    <location>
        <begin position="135"/>
        <end position="177"/>
    </location>
</feature>
<feature type="repeat" description="ANK" evidence="3">
    <location>
        <begin position="214"/>
        <end position="246"/>
    </location>
</feature>
<evidence type="ECO:0000256" key="1">
    <source>
        <dbReference type="ARBA" id="ARBA00022737"/>
    </source>
</evidence>
<feature type="repeat" description="ANK" evidence="3">
    <location>
        <begin position="68"/>
        <end position="101"/>
    </location>
</feature>
<dbReference type="SMART" id="SM00248">
    <property type="entry name" value="ANK"/>
    <property type="match status" value="10"/>
</dbReference>
<dbReference type="AlphaFoldDB" id="A0A250XJX4"/>
<keyword evidence="2 3" id="KW-0040">ANK repeat</keyword>
<keyword evidence="5" id="KW-1185">Reference proteome</keyword>
<organism evidence="4 5">
    <name type="scientific">Chlamydomonas eustigma</name>
    <dbReference type="NCBI Taxonomy" id="1157962"/>
    <lineage>
        <taxon>Eukaryota</taxon>
        <taxon>Viridiplantae</taxon>
        <taxon>Chlorophyta</taxon>
        <taxon>core chlorophytes</taxon>
        <taxon>Chlorophyceae</taxon>
        <taxon>CS clade</taxon>
        <taxon>Chlamydomonadales</taxon>
        <taxon>Chlamydomonadaceae</taxon>
        <taxon>Chlamydomonas</taxon>
    </lineage>
</organism>
<feature type="repeat" description="ANK" evidence="3">
    <location>
        <begin position="102"/>
        <end position="134"/>
    </location>
</feature>
<dbReference type="InterPro" id="IPR036770">
    <property type="entry name" value="Ankyrin_rpt-contain_sf"/>
</dbReference>
<dbReference type="Gene3D" id="1.25.40.20">
    <property type="entry name" value="Ankyrin repeat-containing domain"/>
    <property type="match status" value="3"/>
</dbReference>
<name>A0A250XJX4_9CHLO</name>
<feature type="repeat" description="ANK" evidence="3">
    <location>
        <begin position="339"/>
        <end position="358"/>
    </location>
</feature>
<gene>
    <name evidence="4" type="ORF">CEUSTIGMA_g10810.t1</name>
</gene>
<evidence type="ECO:0000313" key="4">
    <source>
        <dbReference type="EMBL" id="GAX83385.1"/>
    </source>
</evidence>
<dbReference type="Proteomes" id="UP000232323">
    <property type="component" value="Unassembled WGS sequence"/>
</dbReference>
<dbReference type="PANTHER" id="PTHR24198:SF165">
    <property type="entry name" value="ANKYRIN REPEAT-CONTAINING PROTEIN-RELATED"/>
    <property type="match status" value="1"/>
</dbReference>
<feature type="repeat" description="ANK" evidence="3">
    <location>
        <begin position="178"/>
        <end position="210"/>
    </location>
</feature>
<sequence>MLRKELCEAIHDGNFQEACTILHGDQKLAASKVGGKPIIEIAASCGQVQTVKLLLECGANASSIRDEDGRSTLHSVCEDDLGIEMARLLLRAGADPNAADFSAWTPLHCCAAMGAVPYAALLLEAGAKVDALNDSDQTPLLLACESSDSQWVNRGCDYQGVVSLLLQHHANVNQVDSFGETPLHMAVRFRKTKIAELLCASGSLVNTVSGHPSGDMAPLHISSSLQDVETVRVLVRAGADVDQEHFGSGNTPLMISIQQSSDDLLVKELITAGARAIRPSTLSGLTAVHIAAHCGHRHILKFLMSTIATADNDPPYCSSSHDIAPSEGLRSEMARIVPTPMHLACSEGHFEVVQYLLNAAPQQASSKDSQGATPLDVALKKGHHLVSNLIMEYITGQHSPVATQSDYIIPLINSSSKR</sequence>
<dbReference type="InterPro" id="IPR002110">
    <property type="entry name" value="Ankyrin_rpt"/>
</dbReference>
<proteinExistence type="predicted"/>
<comment type="caution">
    <text evidence="4">The sequence shown here is derived from an EMBL/GenBank/DDBJ whole genome shotgun (WGS) entry which is preliminary data.</text>
</comment>
<dbReference type="Pfam" id="PF00023">
    <property type="entry name" value="Ank"/>
    <property type="match status" value="2"/>
</dbReference>
<reference evidence="4 5" key="1">
    <citation type="submission" date="2017-08" db="EMBL/GenBank/DDBJ databases">
        <title>Acidophilic green algal genome provides insights into adaptation to an acidic environment.</title>
        <authorList>
            <person name="Hirooka S."/>
            <person name="Hirose Y."/>
            <person name="Kanesaki Y."/>
            <person name="Higuchi S."/>
            <person name="Fujiwara T."/>
            <person name="Onuma R."/>
            <person name="Era A."/>
            <person name="Ohbayashi R."/>
            <person name="Uzuka A."/>
            <person name="Nozaki H."/>
            <person name="Yoshikawa H."/>
            <person name="Miyagishima S.Y."/>
        </authorList>
    </citation>
    <scope>NUCLEOTIDE SEQUENCE [LARGE SCALE GENOMIC DNA]</scope>
    <source>
        <strain evidence="4 5">NIES-2499</strain>
    </source>
</reference>
<dbReference type="PANTHER" id="PTHR24198">
    <property type="entry name" value="ANKYRIN REPEAT AND PROTEIN KINASE DOMAIN-CONTAINING PROTEIN"/>
    <property type="match status" value="1"/>
</dbReference>
<dbReference type="Pfam" id="PF12796">
    <property type="entry name" value="Ank_2"/>
    <property type="match status" value="3"/>
</dbReference>
<accession>A0A250XJX4</accession>
<evidence type="ECO:0000256" key="3">
    <source>
        <dbReference type="PROSITE-ProRule" id="PRU00023"/>
    </source>
</evidence>
<evidence type="ECO:0000256" key="2">
    <source>
        <dbReference type="ARBA" id="ARBA00023043"/>
    </source>
</evidence>
<keyword evidence="1" id="KW-0677">Repeat</keyword>
<dbReference type="PROSITE" id="PS50088">
    <property type="entry name" value="ANK_REPEAT"/>
    <property type="match status" value="8"/>
</dbReference>
<dbReference type="PROSITE" id="PS50297">
    <property type="entry name" value="ANK_REP_REGION"/>
    <property type="match status" value="6"/>
</dbReference>
<dbReference type="OrthoDB" id="3065869at2759"/>
<evidence type="ECO:0000313" key="5">
    <source>
        <dbReference type="Proteomes" id="UP000232323"/>
    </source>
</evidence>
<dbReference type="SUPFAM" id="SSF48403">
    <property type="entry name" value="Ankyrin repeat"/>
    <property type="match status" value="1"/>
</dbReference>
<dbReference type="EMBL" id="BEGY01000098">
    <property type="protein sequence ID" value="GAX83385.1"/>
    <property type="molecule type" value="Genomic_DNA"/>
</dbReference>
<protein>
    <submittedName>
        <fullName evidence="4">Uncharacterized protein</fullName>
    </submittedName>
</protein>
<feature type="repeat" description="ANK" evidence="3">
    <location>
        <begin position="34"/>
        <end position="66"/>
    </location>
</feature>
<dbReference type="STRING" id="1157962.A0A250XJX4"/>